<comment type="caution">
    <text evidence="9">The sequence shown here is derived from an EMBL/GenBank/DDBJ whole genome shotgun (WGS) entry which is preliminary data.</text>
</comment>
<dbReference type="InterPro" id="IPR038219">
    <property type="entry name" value="Sep15/SelM_sf"/>
</dbReference>
<dbReference type="InterPro" id="IPR014912">
    <property type="entry name" value="Sep15_SelM_dom"/>
</dbReference>
<dbReference type="PANTHER" id="PTHR13077:SF6">
    <property type="entry name" value="SELENOPROTEIN F"/>
    <property type="match status" value="1"/>
</dbReference>
<feature type="chain" id="PRO_5023891740" description="Selenoprotein F" evidence="7">
    <location>
        <begin position="19"/>
        <end position="142"/>
    </location>
</feature>
<dbReference type="PANTHER" id="PTHR13077">
    <property type="entry name" value="SELENOPROTEIN F"/>
    <property type="match status" value="1"/>
</dbReference>
<dbReference type="InterPro" id="IPR036249">
    <property type="entry name" value="Thioredoxin-like_sf"/>
</dbReference>
<evidence type="ECO:0000256" key="5">
    <source>
        <dbReference type="ARBA" id="ARBA00022933"/>
    </source>
</evidence>
<dbReference type="EMBL" id="SNRW01015895">
    <property type="protein sequence ID" value="KAA6369917.1"/>
    <property type="molecule type" value="Genomic_DNA"/>
</dbReference>
<sequence>MIIILTFALTTILNAVLSEDAEFCQRHGFDSTLLECETCGIVEGVTSSSALTDICHRCCNTFEIVKAKKAVFSYDFQRISAELAEFIQNEAESIVNLHIRPSRGTVATLTLLDDKGRDIESFPVNEWNSKDIKDFLKDKLEK</sequence>
<dbReference type="GO" id="GO:0016491">
    <property type="term" value="F:oxidoreductase activity"/>
    <property type="evidence" value="ECO:0007669"/>
    <property type="project" value="TreeGrafter"/>
</dbReference>
<evidence type="ECO:0000256" key="2">
    <source>
        <dbReference type="ARBA" id="ARBA00005742"/>
    </source>
</evidence>
<evidence type="ECO:0000313" key="10">
    <source>
        <dbReference type="Proteomes" id="UP000324800"/>
    </source>
</evidence>
<evidence type="ECO:0000313" key="9">
    <source>
        <dbReference type="EMBL" id="KAA6369917.1"/>
    </source>
</evidence>
<evidence type="ECO:0000256" key="1">
    <source>
        <dbReference type="ARBA" id="ARBA00004319"/>
    </source>
</evidence>
<reference evidence="9 10" key="1">
    <citation type="submission" date="2019-03" db="EMBL/GenBank/DDBJ databases">
        <title>Single cell metagenomics reveals metabolic interactions within the superorganism composed of flagellate Streblomastix strix and complex community of Bacteroidetes bacteria on its surface.</title>
        <authorList>
            <person name="Treitli S.C."/>
            <person name="Kolisko M."/>
            <person name="Husnik F."/>
            <person name="Keeling P."/>
            <person name="Hampl V."/>
        </authorList>
    </citation>
    <scope>NUCLEOTIDE SEQUENCE [LARGE SCALE GENOMIC DNA]</scope>
    <source>
        <strain evidence="9">ST1C</strain>
    </source>
</reference>
<dbReference type="Gene3D" id="3.40.30.50">
    <property type="entry name" value="Sep15/SelM thioredoxin-like domain, active-site redox motif"/>
    <property type="match status" value="1"/>
</dbReference>
<dbReference type="SUPFAM" id="SSF52833">
    <property type="entry name" value="Thioredoxin-like"/>
    <property type="match status" value="1"/>
</dbReference>
<dbReference type="Pfam" id="PF08806">
    <property type="entry name" value="Sep15_SelM"/>
    <property type="match status" value="1"/>
</dbReference>
<dbReference type="GO" id="GO:0005788">
    <property type="term" value="C:endoplasmic reticulum lumen"/>
    <property type="evidence" value="ECO:0007669"/>
    <property type="project" value="UniProtKB-SubCell"/>
</dbReference>
<evidence type="ECO:0000259" key="8">
    <source>
        <dbReference type="Pfam" id="PF08806"/>
    </source>
</evidence>
<evidence type="ECO:0000256" key="7">
    <source>
        <dbReference type="SAM" id="SignalP"/>
    </source>
</evidence>
<gene>
    <name evidence="9" type="ORF">EZS28_034555</name>
</gene>
<evidence type="ECO:0000256" key="6">
    <source>
        <dbReference type="ARBA" id="ARBA00040775"/>
    </source>
</evidence>
<dbReference type="OrthoDB" id="10433622at2759"/>
<keyword evidence="5" id="KW-0712">Selenocysteine</keyword>
<accession>A0A5J4UHM4</accession>
<protein>
    <recommendedName>
        <fullName evidence="6">Selenoprotein F</fullName>
    </recommendedName>
</protein>
<dbReference type="InterPro" id="IPR039992">
    <property type="entry name" value="Sep15_SelM"/>
</dbReference>
<comment type="subcellular location">
    <subcellularLocation>
        <location evidence="1">Endoplasmic reticulum lumen</location>
    </subcellularLocation>
</comment>
<evidence type="ECO:0000256" key="3">
    <source>
        <dbReference type="ARBA" id="ARBA00022729"/>
    </source>
</evidence>
<proteinExistence type="inferred from homology"/>
<keyword evidence="3 7" id="KW-0732">Signal</keyword>
<dbReference type="Proteomes" id="UP000324800">
    <property type="component" value="Unassembled WGS sequence"/>
</dbReference>
<name>A0A5J4UHM4_9EUKA</name>
<dbReference type="AlphaFoldDB" id="A0A5J4UHM4"/>
<keyword evidence="4" id="KW-0256">Endoplasmic reticulum</keyword>
<feature type="signal peptide" evidence="7">
    <location>
        <begin position="1"/>
        <end position="18"/>
    </location>
</feature>
<feature type="domain" description="Selenoprotein F/M" evidence="8">
    <location>
        <begin position="82"/>
        <end position="140"/>
    </location>
</feature>
<comment type="similarity">
    <text evidence="2">Belongs to the selenoprotein M/F family.</text>
</comment>
<evidence type="ECO:0000256" key="4">
    <source>
        <dbReference type="ARBA" id="ARBA00022824"/>
    </source>
</evidence>
<organism evidence="9 10">
    <name type="scientific">Streblomastix strix</name>
    <dbReference type="NCBI Taxonomy" id="222440"/>
    <lineage>
        <taxon>Eukaryota</taxon>
        <taxon>Metamonada</taxon>
        <taxon>Preaxostyla</taxon>
        <taxon>Oxymonadida</taxon>
        <taxon>Streblomastigidae</taxon>
        <taxon>Streblomastix</taxon>
    </lineage>
</organism>